<dbReference type="PANTHER" id="PTHR42103">
    <property type="entry name" value="ALPHA/BETA-HYDROLASES SUPERFAMILY PROTEIN"/>
    <property type="match status" value="1"/>
</dbReference>
<dbReference type="GO" id="GO:0016787">
    <property type="term" value="F:hydrolase activity"/>
    <property type="evidence" value="ECO:0007669"/>
    <property type="project" value="UniProtKB-KW"/>
</dbReference>
<name>A0ABW8K574_9GAMM</name>
<dbReference type="SUPFAM" id="SSF53474">
    <property type="entry name" value="alpha/beta-Hydrolases"/>
    <property type="match status" value="1"/>
</dbReference>
<evidence type="ECO:0000313" key="2">
    <source>
        <dbReference type="Proteomes" id="UP001620408"/>
    </source>
</evidence>
<dbReference type="PANTHER" id="PTHR42103:SF2">
    <property type="entry name" value="AB HYDROLASE-1 DOMAIN-CONTAINING PROTEIN"/>
    <property type="match status" value="1"/>
</dbReference>
<sequence length="228" mass="24946">MNPTELPNDPSAFPEQEASFALSGPAGKLEAMTDVAERAEARRGVAVICHPNPVQGGTMHNKVVTMVERSLRESGLDTVRFNFRGTGESAGSYDNGIGESDDLAAVVAWVRKVRPGDAVWLAGFSFGSYVTLRNAVALKADVLISIAPPAGRWSFEAIAIPTCPWLVVMGEEDEVVDPQTVFDWIDSLAQPPKLVRMPETGHFFHRRLMDLRGAIKHDVRDWLPPPRS</sequence>
<proteinExistence type="predicted"/>
<dbReference type="Gene3D" id="3.40.50.1820">
    <property type="entry name" value="alpha/beta hydrolase"/>
    <property type="match status" value="1"/>
</dbReference>
<evidence type="ECO:0000313" key="1">
    <source>
        <dbReference type="EMBL" id="MFK2917301.1"/>
    </source>
</evidence>
<accession>A0ABW8K574</accession>
<comment type="caution">
    <text evidence="1">The sequence shown here is derived from an EMBL/GenBank/DDBJ whole genome shotgun (WGS) entry which is preliminary data.</text>
</comment>
<dbReference type="Proteomes" id="UP001620408">
    <property type="component" value="Unassembled WGS sequence"/>
</dbReference>
<dbReference type="EMBL" id="JADIKD010000009">
    <property type="protein sequence ID" value="MFK2917301.1"/>
    <property type="molecule type" value="Genomic_DNA"/>
</dbReference>
<dbReference type="RefSeq" id="WP_379985259.1">
    <property type="nucleotide sequence ID" value="NZ_JADIKD010000009.1"/>
</dbReference>
<organism evidence="1 2">
    <name type="scientific">Dyella koreensis</name>
    <dbReference type="NCBI Taxonomy" id="311235"/>
    <lineage>
        <taxon>Bacteria</taxon>
        <taxon>Pseudomonadati</taxon>
        <taxon>Pseudomonadota</taxon>
        <taxon>Gammaproteobacteria</taxon>
        <taxon>Lysobacterales</taxon>
        <taxon>Rhodanobacteraceae</taxon>
        <taxon>Dyella</taxon>
    </lineage>
</organism>
<dbReference type="InterPro" id="IPR029058">
    <property type="entry name" value="AB_hydrolase_fold"/>
</dbReference>
<keyword evidence="2" id="KW-1185">Reference proteome</keyword>
<gene>
    <name evidence="1" type="ORF">ISS97_08500</name>
</gene>
<reference evidence="1 2" key="1">
    <citation type="submission" date="2020-10" db="EMBL/GenBank/DDBJ databases">
        <title>Phylogeny of dyella-like bacteria.</title>
        <authorList>
            <person name="Fu J."/>
        </authorList>
    </citation>
    <scope>NUCLEOTIDE SEQUENCE [LARGE SCALE GENOMIC DNA]</scope>
    <source>
        <strain evidence="1 2">BB4</strain>
    </source>
</reference>
<protein>
    <submittedName>
        <fullName evidence="1">Alpha/beta hydrolase</fullName>
    </submittedName>
</protein>
<keyword evidence="1" id="KW-0378">Hydrolase</keyword>